<sequence length="161" mass="18326">MIETIWQYTLIFLMAATPWFEILLVIPIGIGMGLDPLLVGIFSFIGNFLPVLFIIYLLRFYQQTSFHRRRKAAKLWKKRHSKKKPGRNEKAQAVFQKYGLPGLAIAGPAITGIHLAAVIALSLKADKHATAWWMGSSLFLWSIFLTIASIYSIDWIQSLFN</sequence>
<name>A0A1H0DWZ6_9BACI</name>
<feature type="transmembrane region" description="Helical" evidence="1">
    <location>
        <begin position="37"/>
        <end position="61"/>
    </location>
</feature>
<keyword evidence="1" id="KW-1133">Transmembrane helix</keyword>
<organism evidence="2 3">
    <name type="scientific">Alkalicoccus daliensis</name>
    <dbReference type="NCBI Taxonomy" id="745820"/>
    <lineage>
        <taxon>Bacteria</taxon>
        <taxon>Bacillati</taxon>
        <taxon>Bacillota</taxon>
        <taxon>Bacilli</taxon>
        <taxon>Bacillales</taxon>
        <taxon>Bacillaceae</taxon>
        <taxon>Alkalicoccus</taxon>
    </lineage>
</organism>
<dbReference type="STRING" id="745820.SAMN04488053_103117"/>
<keyword evidence="1" id="KW-0472">Membrane</keyword>
<feature type="transmembrane region" description="Helical" evidence="1">
    <location>
        <begin position="12"/>
        <end position="31"/>
    </location>
</feature>
<dbReference type="Pfam" id="PF06695">
    <property type="entry name" value="Sm_multidrug_ex"/>
    <property type="match status" value="1"/>
</dbReference>
<protein>
    <submittedName>
        <fullName evidence="2">Putative small multi-drug export protein</fullName>
    </submittedName>
</protein>
<dbReference type="AlphaFoldDB" id="A0A1H0DWZ6"/>
<evidence type="ECO:0000256" key="1">
    <source>
        <dbReference type="SAM" id="Phobius"/>
    </source>
</evidence>
<dbReference type="Proteomes" id="UP000198778">
    <property type="component" value="Unassembled WGS sequence"/>
</dbReference>
<feature type="transmembrane region" description="Helical" evidence="1">
    <location>
        <begin position="98"/>
        <end position="120"/>
    </location>
</feature>
<accession>A0A1H0DWZ6</accession>
<dbReference type="OrthoDB" id="6400183at2"/>
<dbReference type="InterPro" id="IPR009577">
    <property type="entry name" value="Sm_multidrug_ex"/>
</dbReference>
<keyword evidence="3" id="KW-1185">Reference proteome</keyword>
<dbReference type="RefSeq" id="WP_090842047.1">
    <property type="nucleotide sequence ID" value="NZ_FNIL01000003.1"/>
</dbReference>
<proteinExistence type="predicted"/>
<keyword evidence="1" id="KW-0812">Transmembrane</keyword>
<reference evidence="3" key="1">
    <citation type="submission" date="2016-10" db="EMBL/GenBank/DDBJ databases">
        <authorList>
            <person name="Varghese N."/>
            <person name="Submissions S."/>
        </authorList>
    </citation>
    <scope>NUCLEOTIDE SEQUENCE [LARGE SCALE GENOMIC DNA]</scope>
    <source>
        <strain evidence="3">CGMCC 1.10369</strain>
    </source>
</reference>
<evidence type="ECO:0000313" key="3">
    <source>
        <dbReference type="Proteomes" id="UP000198778"/>
    </source>
</evidence>
<feature type="transmembrane region" description="Helical" evidence="1">
    <location>
        <begin position="132"/>
        <end position="153"/>
    </location>
</feature>
<gene>
    <name evidence="2" type="ORF">SAMN04488053_103117</name>
</gene>
<evidence type="ECO:0000313" key="2">
    <source>
        <dbReference type="EMBL" id="SDN74635.1"/>
    </source>
</evidence>
<dbReference type="EMBL" id="FNIL01000003">
    <property type="protein sequence ID" value="SDN74635.1"/>
    <property type="molecule type" value="Genomic_DNA"/>
</dbReference>